<dbReference type="PANTHER" id="PTHR42908">
    <property type="entry name" value="TRANSLATION ELONGATION FACTOR-RELATED"/>
    <property type="match status" value="1"/>
</dbReference>
<dbReference type="NCBIfam" id="TIGR00231">
    <property type="entry name" value="small_GTP"/>
    <property type="match status" value="1"/>
</dbReference>
<protein>
    <recommendedName>
        <fullName evidence="2">Tr-type G domain-containing protein</fullName>
    </recommendedName>
</protein>
<dbReference type="CDD" id="cd16268">
    <property type="entry name" value="EF2_II"/>
    <property type="match status" value="1"/>
</dbReference>
<dbReference type="CDD" id="cd01885">
    <property type="entry name" value="EF2"/>
    <property type="match status" value="1"/>
</dbReference>
<dbReference type="SUPFAM" id="SSF50447">
    <property type="entry name" value="Translation proteins"/>
    <property type="match status" value="1"/>
</dbReference>
<evidence type="ECO:0000259" key="2">
    <source>
        <dbReference type="PROSITE" id="PS51722"/>
    </source>
</evidence>
<dbReference type="GO" id="GO:0005525">
    <property type="term" value="F:GTP binding"/>
    <property type="evidence" value="ECO:0007669"/>
    <property type="project" value="InterPro"/>
</dbReference>
<dbReference type="Gene3D" id="2.40.30.10">
    <property type="entry name" value="Translation factors"/>
    <property type="match status" value="1"/>
</dbReference>
<proteinExistence type="predicted"/>
<evidence type="ECO:0000256" key="1">
    <source>
        <dbReference type="SAM" id="MobiDB-lite"/>
    </source>
</evidence>
<dbReference type="Gene3D" id="3.40.50.300">
    <property type="entry name" value="P-loop containing nucleotide triphosphate hydrolases"/>
    <property type="match status" value="1"/>
</dbReference>
<dbReference type="GO" id="GO:0005829">
    <property type="term" value="C:cytosol"/>
    <property type="evidence" value="ECO:0007669"/>
    <property type="project" value="TreeGrafter"/>
</dbReference>
<dbReference type="InterPro" id="IPR000795">
    <property type="entry name" value="T_Tr_GTP-bd_dom"/>
</dbReference>
<dbReference type="Pfam" id="PF00009">
    <property type="entry name" value="GTP_EFTU"/>
    <property type="match status" value="1"/>
</dbReference>
<dbReference type="GO" id="GO:0003924">
    <property type="term" value="F:GTPase activity"/>
    <property type="evidence" value="ECO:0007669"/>
    <property type="project" value="InterPro"/>
</dbReference>
<reference evidence="3" key="2">
    <citation type="submission" date="2025-09" db="UniProtKB">
        <authorList>
            <consortium name="Ensembl"/>
        </authorList>
    </citation>
    <scope>IDENTIFICATION</scope>
</reference>
<feature type="compositionally biased region" description="Low complexity" evidence="1">
    <location>
        <begin position="453"/>
        <end position="462"/>
    </location>
</feature>
<dbReference type="FunFam" id="3.40.50.300:FF:000732">
    <property type="entry name" value="Elongation factor like GTPase 1"/>
    <property type="match status" value="1"/>
</dbReference>
<reference evidence="3" key="1">
    <citation type="submission" date="2025-08" db="UniProtKB">
        <authorList>
            <consortium name="Ensembl"/>
        </authorList>
    </citation>
    <scope>IDENTIFICATION</scope>
</reference>
<feature type="region of interest" description="Disordered" evidence="1">
    <location>
        <begin position="617"/>
        <end position="637"/>
    </location>
</feature>
<dbReference type="InterPro" id="IPR027417">
    <property type="entry name" value="P-loop_NTPase"/>
</dbReference>
<feature type="compositionally biased region" description="Basic and acidic residues" evidence="1">
    <location>
        <begin position="438"/>
        <end position="452"/>
    </location>
</feature>
<dbReference type="Ensembl" id="ENSLLTT00000003987.1">
    <property type="protein sequence ID" value="ENSLLTP00000003828.1"/>
    <property type="gene ID" value="ENSLLTG00000002862.1"/>
</dbReference>
<dbReference type="PANTHER" id="PTHR42908:SF3">
    <property type="entry name" value="ELONGATION FACTOR-LIKE GTPASE 1"/>
    <property type="match status" value="1"/>
</dbReference>
<organism evidence="3 4">
    <name type="scientific">Laticauda laticaudata</name>
    <name type="common">Blue-ringed sea krait</name>
    <name type="synonym">Blue-lipped sea krait</name>
    <dbReference type="NCBI Taxonomy" id="8630"/>
    <lineage>
        <taxon>Eukaryota</taxon>
        <taxon>Metazoa</taxon>
        <taxon>Chordata</taxon>
        <taxon>Craniata</taxon>
        <taxon>Vertebrata</taxon>
        <taxon>Euteleostomi</taxon>
        <taxon>Lepidosauria</taxon>
        <taxon>Squamata</taxon>
        <taxon>Bifurcata</taxon>
        <taxon>Unidentata</taxon>
        <taxon>Episquamata</taxon>
        <taxon>Toxicofera</taxon>
        <taxon>Serpentes</taxon>
        <taxon>Colubroidea</taxon>
        <taxon>Elapidae</taxon>
        <taxon>Laticaudinae</taxon>
        <taxon>Laticauda</taxon>
    </lineage>
</organism>
<feature type="domain" description="Tr-type G" evidence="2">
    <location>
        <begin position="17"/>
        <end position="261"/>
    </location>
</feature>
<dbReference type="GO" id="GO:0042256">
    <property type="term" value="P:cytosolic ribosome assembly"/>
    <property type="evidence" value="ECO:0007669"/>
    <property type="project" value="TreeGrafter"/>
</dbReference>
<dbReference type="Proteomes" id="UP000694406">
    <property type="component" value="Unplaced"/>
</dbReference>
<dbReference type="GO" id="GO:1990904">
    <property type="term" value="C:ribonucleoprotein complex"/>
    <property type="evidence" value="ECO:0007669"/>
    <property type="project" value="TreeGrafter"/>
</dbReference>
<keyword evidence="4" id="KW-1185">Reference proteome</keyword>
<dbReference type="GO" id="GO:0043022">
    <property type="term" value="F:ribosome binding"/>
    <property type="evidence" value="ECO:0007669"/>
    <property type="project" value="TreeGrafter"/>
</dbReference>
<evidence type="ECO:0000313" key="3">
    <source>
        <dbReference type="Ensembl" id="ENSLLTP00000003828.1"/>
    </source>
</evidence>
<dbReference type="SUPFAM" id="SSF52540">
    <property type="entry name" value="P-loop containing nucleoside triphosphate hydrolases"/>
    <property type="match status" value="1"/>
</dbReference>
<dbReference type="PROSITE" id="PS51722">
    <property type="entry name" value="G_TR_2"/>
    <property type="match status" value="1"/>
</dbReference>
<evidence type="ECO:0000313" key="4">
    <source>
        <dbReference type="Proteomes" id="UP000694406"/>
    </source>
</evidence>
<dbReference type="InterPro" id="IPR005225">
    <property type="entry name" value="Small_GTP-bd"/>
</dbReference>
<dbReference type="Gene3D" id="3.90.1430.10">
    <property type="entry name" value="Yeast translation eEF2 (G' domain)"/>
    <property type="match status" value="1"/>
</dbReference>
<sequence>MVLASSNKTTGLQQNTACIRNICILAHVDHGKTTLADCLISSNGIISRRLAGKLRYLDSREDEQIRGITMKSSAISLLFVKDNQEHLINLIDSPGHVDFSSEVSTAVRLCDGCIIVVDAVEGVCPQTHAVLRQAWLENIRPVLVINKIDRLILELKFTPQEAYSHLKNILEQVNAITATLFTSQILEKRAEKDTDVQLNPDPANGDQVYDWSTGLEYTDDSHLYFSPDQGNVVFASAIDGWGFGIEHFAKLYSQKMGIKPSVLLKTLWGDYYLNMKAKKIMKVDQLKGKKPLFVQLVLENIWSLYEAVTKRDKEKIEKIISSLGLKIATRELHHTDPKVQLNAICSQWLPISDAVLSMVCDKLSSPLEITAERVEKLLCFGAKTFDSLPEETQELKEAFVKCSSEETAPVVVFISKMFAVDAKTLPQNKPRPLSQEEIAQRREHARQRRAERLAAAQESASEGIGGSLVDPTLEAEENRGDNQLPTLQSETKIVATEREELEAKEAFIAFARVFSGVVKKGQKLFVLGPKYDPAESLHKLPLGCSPADTLPSVPHLACCTLENLYLLMGRELEELQEVPSGNVLGKDTAKSPFPPHPTNLLFSSVLLCRATKEGPADQLGLNGRQRRDRSRASQVGF</sequence>
<dbReference type="InterPro" id="IPR009000">
    <property type="entry name" value="Transl_B-barrel_sf"/>
</dbReference>
<dbReference type="PRINTS" id="PR00315">
    <property type="entry name" value="ELONGATNFCT"/>
</dbReference>
<name>A0A8C5RII3_LATLA</name>
<dbReference type="GeneTree" id="ENSGT00550000074806"/>
<dbReference type="AlphaFoldDB" id="A0A8C5RII3"/>
<dbReference type="FunFam" id="3.90.1430.10:FF:000002">
    <property type="entry name" value="Elongation factor like GTPase 1"/>
    <property type="match status" value="1"/>
</dbReference>
<accession>A0A8C5RII3</accession>
<feature type="region of interest" description="Disordered" evidence="1">
    <location>
        <begin position="426"/>
        <end position="469"/>
    </location>
</feature>